<proteinExistence type="predicted"/>
<evidence type="ECO:0000313" key="3">
    <source>
        <dbReference type="Proteomes" id="UP000696573"/>
    </source>
</evidence>
<organism evidence="2 3">
    <name type="scientific">Clonostachys rhizophaga</name>
    <dbReference type="NCBI Taxonomy" id="160324"/>
    <lineage>
        <taxon>Eukaryota</taxon>
        <taxon>Fungi</taxon>
        <taxon>Dikarya</taxon>
        <taxon>Ascomycota</taxon>
        <taxon>Pezizomycotina</taxon>
        <taxon>Sordariomycetes</taxon>
        <taxon>Hypocreomycetidae</taxon>
        <taxon>Hypocreales</taxon>
        <taxon>Bionectriaceae</taxon>
        <taxon>Clonostachys</taxon>
    </lineage>
</organism>
<dbReference type="EMBL" id="CABFNQ020000461">
    <property type="protein sequence ID" value="CAH0016160.1"/>
    <property type="molecule type" value="Genomic_DNA"/>
</dbReference>
<feature type="region of interest" description="Disordered" evidence="1">
    <location>
        <begin position="159"/>
        <end position="183"/>
    </location>
</feature>
<dbReference type="AlphaFoldDB" id="A0A9N9YAK9"/>
<dbReference type="OrthoDB" id="5137848at2759"/>
<comment type="caution">
    <text evidence="2">The sequence shown here is derived from an EMBL/GenBank/DDBJ whole genome shotgun (WGS) entry which is preliminary data.</text>
</comment>
<reference evidence="2" key="1">
    <citation type="submission" date="2021-10" db="EMBL/GenBank/DDBJ databases">
        <authorList>
            <person name="Piombo E."/>
        </authorList>
    </citation>
    <scope>NUCLEOTIDE SEQUENCE</scope>
</reference>
<evidence type="ECO:0000313" key="2">
    <source>
        <dbReference type="EMBL" id="CAH0016160.1"/>
    </source>
</evidence>
<name>A0A9N9YAK9_9HYPO</name>
<accession>A0A9N9YAK9</accession>
<evidence type="ECO:0000256" key="1">
    <source>
        <dbReference type="SAM" id="MobiDB-lite"/>
    </source>
</evidence>
<keyword evidence="3" id="KW-1185">Reference proteome</keyword>
<dbReference type="Proteomes" id="UP000696573">
    <property type="component" value="Unassembled WGS sequence"/>
</dbReference>
<gene>
    <name evidence="2" type="ORF">CRHIZ90672A_00007339</name>
</gene>
<sequence length="183" mass="20258">MTTLLERVQQARAREAAQAGSPPSESQPSRLPYSSWLEPAQDGPFTRQTFLERWLADLETPTELNRSLAEKKQQHSELFRSLPPTHTIETSTVVRRWTTGCLVESPDTDELLCVGAFATNKPERYVKTFLNGVILFCRPQSNTPHRSPVTTALSISLDDEASRGVKSPVKAPASCPPSVKGKL</sequence>
<feature type="region of interest" description="Disordered" evidence="1">
    <location>
        <begin position="1"/>
        <end position="38"/>
    </location>
</feature>
<feature type="compositionally biased region" description="Low complexity" evidence="1">
    <location>
        <begin position="1"/>
        <end position="19"/>
    </location>
</feature>
<protein>
    <submittedName>
        <fullName evidence="2">Uncharacterized protein</fullName>
    </submittedName>
</protein>